<dbReference type="GO" id="GO:0031593">
    <property type="term" value="F:polyubiquitin modification-dependent protein binding"/>
    <property type="evidence" value="ECO:0007669"/>
    <property type="project" value="TreeGrafter"/>
</dbReference>
<evidence type="ECO:0000313" key="4">
    <source>
        <dbReference type="EMBL" id="OQS02567.1"/>
    </source>
</evidence>
<dbReference type="Gene3D" id="3.30.40.10">
    <property type="entry name" value="Zinc/RING finger domain, C3HC4 (zinc finger)"/>
    <property type="match status" value="1"/>
</dbReference>
<organism evidence="4 5">
    <name type="scientific">Thraustotheca clavata</name>
    <dbReference type="NCBI Taxonomy" id="74557"/>
    <lineage>
        <taxon>Eukaryota</taxon>
        <taxon>Sar</taxon>
        <taxon>Stramenopiles</taxon>
        <taxon>Oomycota</taxon>
        <taxon>Saprolegniomycetes</taxon>
        <taxon>Saprolegniales</taxon>
        <taxon>Achlyaceae</taxon>
        <taxon>Thraustotheca</taxon>
    </lineage>
</organism>
<dbReference type="InterPro" id="IPR042299">
    <property type="entry name" value="Ufd1-like_Nn"/>
</dbReference>
<dbReference type="InterPro" id="IPR013083">
    <property type="entry name" value="Znf_RING/FYVE/PHD"/>
</dbReference>
<dbReference type="PANTHER" id="PTHR12555">
    <property type="entry name" value="UBIQUITIN FUSION DEGRADATON PROTEIN 1"/>
    <property type="match status" value="1"/>
</dbReference>
<protein>
    <submittedName>
        <fullName evidence="4">Ubiquitin fusion degradation protein</fullName>
    </submittedName>
</protein>
<evidence type="ECO:0000256" key="2">
    <source>
        <dbReference type="ARBA" id="ARBA00022786"/>
    </source>
</evidence>
<evidence type="ECO:0000259" key="3">
    <source>
        <dbReference type="Pfam" id="PF03152"/>
    </source>
</evidence>
<dbReference type="OrthoDB" id="422728at2759"/>
<gene>
    <name evidence="4" type="ORF">THRCLA_21390</name>
</gene>
<dbReference type="STRING" id="74557.A0A1V9ZX44"/>
<dbReference type="InterPro" id="IPR055417">
    <property type="entry name" value="UFD1_N1"/>
</dbReference>
<proteinExistence type="inferred from homology"/>
<dbReference type="PANTHER" id="PTHR12555:SF13">
    <property type="entry name" value="UBIQUITIN RECOGNITION FACTOR IN ER-ASSOCIATED DEGRADATION PROTEIN 1"/>
    <property type="match status" value="1"/>
</dbReference>
<dbReference type="Pfam" id="PF03152">
    <property type="entry name" value="UFD1_N1"/>
    <property type="match status" value="1"/>
</dbReference>
<accession>A0A1V9ZX44</accession>
<reference evidence="4 5" key="1">
    <citation type="journal article" date="2014" name="Genome Biol. Evol.">
        <title>The secreted proteins of Achlya hypogyna and Thraustotheca clavata identify the ancestral oomycete secretome and reveal gene acquisitions by horizontal gene transfer.</title>
        <authorList>
            <person name="Misner I."/>
            <person name="Blouin N."/>
            <person name="Leonard G."/>
            <person name="Richards T.A."/>
            <person name="Lane C.E."/>
        </authorList>
    </citation>
    <scope>NUCLEOTIDE SEQUENCE [LARGE SCALE GENOMIC DNA]</scope>
    <source>
        <strain evidence="4 5">ATCC 34112</strain>
    </source>
</reference>
<dbReference type="Proteomes" id="UP000243217">
    <property type="component" value="Unassembled WGS sequence"/>
</dbReference>
<keyword evidence="5" id="KW-1185">Reference proteome</keyword>
<keyword evidence="2" id="KW-0833">Ubl conjugation pathway</keyword>
<sequence>MTRCNPNFRKRCIMVRYGEYNEWRSPREALEMDVRLLYSVFVRLRSKYKDEQLNLEYFSKQQVLDELVEHENGKLLRMRANLRAFHTRLASLSNIQESVSLNMFRITRVRDLTISFDIARTLLVKIVTPLIEAADKAEVKRRNPYKPMWCIADPKLAMKSPATHYKVCEQSPRAQTALEKRLLQQRQLLISEKAKPLARSFVQELIRQALASRVPRRKTPQITKRQFYEENPAIKLPDSVILTKIVNKQPHSGVRKIHERKRILKAVVNEAEQLLDLRLQLLCPGVDLSARKMPQLSPPASHDAEVFITFAESSGHLPEAERLWSHYKFQTKVNDIATLHKIENPNEPWKESLLAAFLTCIVVDKCDFEFGDKVILPPKVLLETQCMKIPLPLIFKVSNSSNKDLAAQYCGVLEFSASDGQMYAPYWMMQNLLIDEGGKLEIESAFGIPRGIYCRFQPQAYEFLNLAATIGPKVISTAVEMAQIFVDIARICDAKVFCTQYFVTVIEVKPGQVVHLYGDVDLEVDFKAPENTDPRRPKSAIPKDNNEAYIEHVQTPSAEPKKSAFATMGRRLGDGGYIPTEEIVAVKSHPPKLSFKAAQDKAKSEHGPDPLKAKELQAFKTKGYSLVETKPEISEQQSSTPKPTKDVNNQNYSCQYCFSDIPPENAQLHQLRCAMQTAYHRVACTVCHEKVLKSKQSEHQHCPHCSYVGSAEILALHHKETHAQATCSCGVQVAMEELQSHKDTNCPLTLIQCSICSLSFQRQKFDKHFASCSSRTQQCEVTSINNSLLILSLAL</sequence>
<comment type="similarity">
    <text evidence="1">Belongs to the UFD1 family.</text>
</comment>
<dbReference type="GO" id="GO:0006511">
    <property type="term" value="P:ubiquitin-dependent protein catabolic process"/>
    <property type="evidence" value="ECO:0007669"/>
    <property type="project" value="InterPro"/>
</dbReference>
<dbReference type="EMBL" id="JNBS01001112">
    <property type="protein sequence ID" value="OQS02567.1"/>
    <property type="molecule type" value="Genomic_DNA"/>
</dbReference>
<dbReference type="InterPro" id="IPR004854">
    <property type="entry name" value="Ufd1-like"/>
</dbReference>
<dbReference type="GO" id="GO:0036503">
    <property type="term" value="P:ERAD pathway"/>
    <property type="evidence" value="ECO:0007669"/>
    <property type="project" value="TreeGrafter"/>
</dbReference>
<feature type="domain" description="Ubiquitin fusion degradation protein UFD1 N-terminal subdomain 1" evidence="3">
    <location>
        <begin position="363"/>
        <end position="445"/>
    </location>
</feature>
<dbReference type="AlphaFoldDB" id="A0A1V9ZX44"/>
<name>A0A1V9ZX44_9STRA</name>
<dbReference type="Gene3D" id="2.40.40.50">
    <property type="entry name" value="Ubiquitin fusion degradation protein UFD1, N-terminal domain"/>
    <property type="match status" value="1"/>
</dbReference>
<comment type="caution">
    <text evidence="4">The sequence shown here is derived from an EMBL/GenBank/DDBJ whole genome shotgun (WGS) entry which is preliminary data.</text>
</comment>
<evidence type="ECO:0000256" key="1">
    <source>
        <dbReference type="ARBA" id="ARBA00006043"/>
    </source>
</evidence>
<dbReference type="GO" id="GO:0034098">
    <property type="term" value="C:VCP-NPL4-UFD1 AAA ATPase complex"/>
    <property type="evidence" value="ECO:0007669"/>
    <property type="project" value="TreeGrafter"/>
</dbReference>
<evidence type="ECO:0000313" key="5">
    <source>
        <dbReference type="Proteomes" id="UP000243217"/>
    </source>
</evidence>